<gene>
    <name evidence="3" type="ORF">M427DRAFT_412083</name>
</gene>
<dbReference type="EMBL" id="KQ965792">
    <property type="protein sequence ID" value="KXS12002.1"/>
    <property type="molecule type" value="Genomic_DNA"/>
</dbReference>
<protein>
    <recommendedName>
        <fullName evidence="5">Secreted protein</fullName>
    </recommendedName>
</protein>
<keyword evidence="2" id="KW-0732">Signal</keyword>
<sequence length="80" mass="9013">MAVAVLVAHLGLVARVKRWGVVVVGPLGHCKRKSRDEGATRMRITLWRNIRSAPPLRNPTRPLHHPPRTRTIPITLTIRS</sequence>
<dbReference type="AlphaFoldDB" id="A0A139A5A6"/>
<feature type="signal peptide" evidence="2">
    <location>
        <begin position="1"/>
        <end position="18"/>
    </location>
</feature>
<reference evidence="3 4" key="1">
    <citation type="journal article" date="2015" name="Genome Biol. Evol.">
        <title>Phylogenomic analyses indicate that early fungi evolved digesting cell walls of algal ancestors of land plants.</title>
        <authorList>
            <person name="Chang Y."/>
            <person name="Wang S."/>
            <person name="Sekimoto S."/>
            <person name="Aerts A.L."/>
            <person name="Choi C."/>
            <person name="Clum A."/>
            <person name="LaButti K.M."/>
            <person name="Lindquist E.A."/>
            <person name="Yee Ngan C."/>
            <person name="Ohm R.A."/>
            <person name="Salamov A.A."/>
            <person name="Grigoriev I.V."/>
            <person name="Spatafora J.W."/>
            <person name="Berbee M.L."/>
        </authorList>
    </citation>
    <scope>NUCLEOTIDE SEQUENCE [LARGE SCALE GENOMIC DNA]</scope>
    <source>
        <strain evidence="3 4">JEL478</strain>
    </source>
</reference>
<evidence type="ECO:0008006" key="5">
    <source>
        <dbReference type="Google" id="ProtNLM"/>
    </source>
</evidence>
<evidence type="ECO:0000256" key="2">
    <source>
        <dbReference type="SAM" id="SignalP"/>
    </source>
</evidence>
<evidence type="ECO:0000256" key="1">
    <source>
        <dbReference type="SAM" id="MobiDB-lite"/>
    </source>
</evidence>
<keyword evidence="4" id="KW-1185">Reference proteome</keyword>
<feature type="chain" id="PRO_5007295932" description="Secreted protein" evidence="2">
    <location>
        <begin position="19"/>
        <end position="80"/>
    </location>
</feature>
<evidence type="ECO:0000313" key="3">
    <source>
        <dbReference type="EMBL" id="KXS12002.1"/>
    </source>
</evidence>
<proteinExistence type="predicted"/>
<organism evidence="3 4">
    <name type="scientific">Gonapodya prolifera (strain JEL478)</name>
    <name type="common">Monoblepharis prolifera</name>
    <dbReference type="NCBI Taxonomy" id="1344416"/>
    <lineage>
        <taxon>Eukaryota</taxon>
        <taxon>Fungi</taxon>
        <taxon>Fungi incertae sedis</taxon>
        <taxon>Chytridiomycota</taxon>
        <taxon>Chytridiomycota incertae sedis</taxon>
        <taxon>Monoblepharidomycetes</taxon>
        <taxon>Monoblepharidales</taxon>
        <taxon>Gonapodyaceae</taxon>
        <taxon>Gonapodya</taxon>
    </lineage>
</organism>
<accession>A0A139A5A6</accession>
<name>A0A139A5A6_GONPJ</name>
<feature type="region of interest" description="Disordered" evidence="1">
    <location>
        <begin position="53"/>
        <end position="74"/>
    </location>
</feature>
<dbReference type="Proteomes" id="UP000070544">
    <property type="component" value="Unassembled WGS sequence"/>
</dbReference>
<evidence type="ECO:0000313" key="4">
    <source>
        <dbReference type="Proteomes" id="UP000070544"/>
    </source>
</evidence>